<feature type="compositionally biased region" description="Basic residues" evidence="1">
    <location>
        <begin position="111"/>
        <end position="122"/>
    </location>
</feature>
<protein>
    <submittedName>
        <fullName evidence="2">Carbon monoxide oxidation accessory protein CoxG</fullName>
    </submittedName>
</protein>
<evidence type="ECO:0000256" key="1">
    <source>
        <dbReference type="SAM" id="MobiDB-lite"/>
    </source>
</evidence>
<gene>
    <name evidence="2" type="ORF">AVDCRST_MAG78-2457</name>
</gene>
<accession>A0A6J4QIX3</accession>
<feature type="compositionally biased region" description="Basic residues" evidence="1">
    <location>
        <begin position="10"/>
        <end position="24"/>
    </location>
</feature>
<organism evidence="2">
    <name type="scientific">uncultured Rubrobacteraceae bacterium</name>
    <dbReference type="NCBI Taxonomy" id="349277"/>
    <lineage>
        <taxon>Bacteria</taxon>
        <taxon>Bacillati</taxon>
        <taxon>Actinomycetota</taxon>
        <taxon>Rubrobacteria</taxon>
        <taxon>Rubrobacterales</taxon>
        <taxon>Rubrobacteraceae</taxon>
        <taxon>environmental samples</taxon>
    </lineage>
</organism>
<sequence length="262" mass="29270">EDPERDRGGRAARRTLRGPRRRGARGAAVAGSKPGGEERRRLLRGNSQGKGRSDHRLLPRHLTFSRARPRRPPGSDVRLCGREGGPGQPGGEDHRLRLRLGLPEPPEPGHRLGRARKGRAVRPRCPGQRLPTHPPTVRPQSRVRGSIRGREERKGTIGGVHSDRRDGERDRHCRGRRSETNLPDQTGCRGRRRVPRHAVGRRYAGTAPGRARDRRARVGTLDRQLRLLPEDVACLPGGHEADELRAASWASRWQVVAKAREL</sequence>
<proteinExistence type="predicted"/>
<feature type="non-terminal residue" evidence="2">
    <location>
        <position position="1"/>
    </location>
</feature>
<feature type="region of interest" description="Disordered" evidence="1">
    <location>
        <begin position="1"/>
        <end position="190"/>
    </location>
</feature>
<feature type="compositionally biased region" description="Basic and acidic residues" evidence="1">
    <location>
        <begin position="148"/>
        <end position="179"/>
    </location>
</feature>
<dbReference type="AlphaFoldDB" id="A0A6J4QIX3"/>
<feature type="non-terminal residue" evidence="2">
    <location>
        <position position="262"/>
    </location>
</feature>
<dbReference type="EMBL" id="CADCVB010000166">
    <property type="protein sequence ID" value="CAA9441234.1"/>
    <property type="molecule type" value="Genomic_DNA"/>
</dbReference>
<evidence type="ECO:0000313" key="2">
    <source>
        <dbReference type="EMBL" id="CAA9441234.1"/>
    </source>
</evidence>
<name>A0A6J4QIX3_9ACTN</name>
<reference evidence="2" key="1">
    <citation type="submission" date="2020-02" db="EMBL/GenBank/DDBJ databases">
        <authorList>
            <person name="Meier V. D."/>
        </authorList>
    </citation>
    <scope>NUCLEOTIDE SEQUENCE</scope>
    <source>
        <strain evidence="2">AVDCRST_MAG78</strain>
    </source>
</reference>